<dbReference type="Proteomes" id="UP001151518">
    <property type="component" value="Unassembled WGS sequence"/>
</dbReference>
<evidence type="ECO:0000256" key="1">
    <source>
        <dbReference type="SAM" id="MobiDB-lite"/>
    </source>
</evidence>
<feature type="region of interest" description="Disordered" evidence="1">
    <location>
        <begin position="798"/>
        <end position="846"/>
    </location>
</feature>
<comment type="caution">
    <text evidence="5">The sequence shown here is derived from an EMBL/GenBank/DDBJ whole genome shotgun (WGS) entry which is preliminary data.</text>
</comment>
<dbReference type="EMBL" id="JANBTW010000065">
    <property type="protein sequence ID" value="KAJ2673636.1"/>
    <property type="molecule type" value="Genomic_DNA"/>
</dbReference>
<dbReference type="Pfam" id="PF12456">
    <property type="entry name" value="hSac2"/>
    <property type="match status" value="1"/>
</dbReference>
<dbReference type="InterPro" id="IPR034753">
    <property type="entry name" value="hSac2"/>
</dbReference>
<feature type="compositionally biased region" description="Basic and acidic residues" evidence="1">
    <location>
        <begin position="7"/>
        <end position="17"/>
    </location>
</feature>
<dbReference type="GO" id="GO:0005783">
    <property type="term" value="C:endoplasmic reticulum"/>
    <property type="evidence" value="ECO:0007669"/>
    <property type="project" value="TreeGrafter"/>
</dbReference>
<evidence type="ECO:0000259" key="4">
    <source>
        <dbReference type="PROSITE" id="PS51791"/>
    </source>
</evidence>
<feature type="domain" description="SAC" evidence="3">
    <location>
        <begin position="266"/>
        <end position="606"/>
    </location>
</feature>
<sequence length="1005" mass="110819">MTVEIDSLSKQDPKASDEDFPGVAFVSADTDADTGAQAEEIIASSEQQQQQQQNQQCQIRKSVLSVAKDGYHLQSINHSNKHLFVSFDGSITVNDGGGSAHESLQDAKLKDMSSMLVHAVAGIFTLNLCSYILVVTRSKYRGSVRGCSIYEVDAVSALPLDYAGGKKAIQNLHSSMQREEQNKTSDTKSGDASDSSTGGHQSQAEEEHTGSSIEYSSSWLAPQLTKFFGRNRAESTTAITANATSETRQRRAGSAERMEQRIVEEIVRLFGSSGIFYSYEYDITRSLQSKNKHPLTSSSIPLAQVADPDYWFNRHLQKPLLAPLIQEWALPMIQGCVHAATCNVSNGDSFQVCILSRRCIRRIGMRYERRGANADGFVANSVETEQILSVDAGSQGPHYCSFVQTRGSMPFFWKQPPSGLHPVPVVVKGDKDNAAACVAHLQHEIDRLGRQVLVNLVEHKGREAVVGSKYASLVGQCVADDLIDACSIRYIPWDFHYETRGMRYENIKQLVSQLEREISGMGYYWSTKSQTFTLQKGAFRVNCMDCLDRTNVVQSAIARFVLNEQLVRLGIHIAPEQGLAAYAGLESTLNSLWANNGDYISRQYAGTSAMKGDFTRTGKRNISGVVNDASYSIARLWISTFRDYFSQSVLDFLMGNQSADYVYRTLIDLRSHEPDHATQMTRMRQAAIEASIAIVMSDGECVQMACIVQSPLTLNTVRMRGESDAVLILTNAAIYVCRYHYQMEKVSEFLRVDLSRLCSVQHGIYITETRTPQSLDPTRNHGIVLYFRAAVARFNSGSEQNQSNVGVDNLPDARQPADGEDKTTPKVKNNNISGASSVNEENNTESDYTSTGYIANAGDGVCCDYKEAPSYIVCKFVSDSQVVMQQISLENTNPKDTMMAIDGESNSTDVSSGSNGSNNKNNHIGGREVTSAPSLARLDSFAKQPAEMLAEFMCSAALSLKLALDPSVDERKFIVDAPIVSEATAKQNVNLLEKMSNRLHKAIWL</sequence>
<keyword evidence="2" id="KW-0472">Membrane</keyword>
<proteinExistence type="predicted"/>
<feature type="region of interest" description="Disordered" evidence="1">
    <location>
        <begin position="1"/>
        <end position="29"/>
    </location>
</feature>
<evidence type="ECO:0000313" key="6">
    <source>
        <dbReference type="Proteomes" id="UP001151518"/>
    </source>
</evidence>
<reference evidence="5" key="1">
    <citation type="submission" date="2022-07" db="EMBL/GenBank/DDBJ databases">
        <title>Phylogenomic reconstructions and comparative analyses of Kickxellomycotina fungi.</title>
        <authorList>
            <person name="Reynolds N.K."/>
            <person name="Stajich J.E."/>
            <person name="Barry K."/>
            <person name="Grigoriev I.V."/>
            <person name="Crous P."/>
            <person name="Smith M.E."/>
        </authorList>
    </citation>
    <scope>NUCLEOTIDE SEQUENCE</scope>
    <source>
        <strain evidence="5">NRRL 3115</strain>
    </source>
</reference>
<dbReference type="Pfam" id="PF02383">
    <property type="entry name" value="Syja_N"/>
    <property type="match status" value="1"/>
</dbReference>
<feature type="region of interest" description="Disordered" evidence="1">
    <location>
        <begin position="175"/>
        <end position="213"/>
    </location>
</feature>
<accession>A0A9W8G4H2</accession>
<dbReference type="InterPro" id="IPR002013">
    <property type="entry name" value="SAC_dom"/>
</dbReference>
<dbReference type="InterPro" id="IPR022158">
    <property type="entry name" value="Inositol_phosphatase"/>
</dbReference>
<feature type="compositionally biased region" description="Polar residues" evidence="1">
    <location>
        <begin position="826"/>
        <end position="846"/>
    </location>
</feature>
<dbReference type="GO" id="GO:0043812">
    <property type="term" value="F:phosphatidylinositol-4-phosphate phosphatase activity"/>
    <property type="evidence" value="ECO:0007669"/>
    <property type="project" value="TreeGrafter"/>
</dbReference>
<dbReference type="GO" id="GO:0046856">
    <property type="term" value="P:phosphatidylinositol dephosphorylation"/>
    <property type="evidence" value="ECO:0007669"/>
    <property type="project" value="TreeGrafter"/>
</dbReference>
<evidence type="ECO:0008006" key="7">
    <source>
        <dbReference type="Google" id="ProtNLM"/>
    </source>
</evidence>
<evidence type="ECO:0000259" key="3">
    <source>
        <dbReference type="PROSITE" id="PS50275"/>
    </source>
</evidence>
<dbReference type="PANTHER" id="PTHR45662:SF7">
    <property type="entry name" value="SACI DOMAIN PROTEIN (AFU_ORTHOLOGUE AFUA_1G15890)"/>
    <property type="match status" value="1"/>
</dbReference>
<feature type="compositionally biased region" description="Basic and acidic residues" evidence="1">
    <location>
        <begin position="176"/>
        <end position="191"/>
    </location>
</feature>
<organism evidence="5 6">
    <name type="scientific">Coemansia spiralis</name>
    <dbReference type="NCBI Taxonomy" id="417178"/>
    <lineage>
        <taxon>Eukaryota</taxon>
        <taxon>Fungi</taxon>
        <taxon>Fungi incertae sedis</taxon>
        <taxon>Zoopagomycota</taxon>
        <taxon>Kickxellomycotina</taxon>
        <taxon>Kickxellomycetes</taxon>
        <taxon>Kickxellales</taxon>
        <taxon>Kickxellaceae</taxon>
        <taxon>Coemansia</taxon>
    </lineage>
</organism>
<keyword evidence="2" id="KW-0812">Transmembrane</keyword>
<dbReference type="PROSITE" id="PS50275">
    <property type="entry name" value="SAC"/>
    <property type="match status" value="1"/>
</dbReference>
<feature type="region of interest" description="Disordered" evidence="1">
    <location>
        <begin position="904"/>
        <end position="929"/>
    </location>
</feature>
<feature type="transmembrane region" description="Helical" evidence="2">
    <location>
        <begin position="115"/>
        <end position="134"/>
    </location>
</feature>
<gene>
    <name evidence="5" type="ORF">GGI25_004621</name>
</gene>
<feature type="compositionally biased region" description="Basic and acidic residues" evidence="1">
    <location>
        <begin position="815"/>
        <end position="824"/>
    </location>
</feature>
<name>A0A9W8G4H2_9FUNG</name>
<dbReference type="PANTHER" id="PTHR45662">
    <property type="entry name" value="PHOSPHATIDYLINOSITIDE PHOSPHATASE SAC1"/>
    <property type="match status" value="1"/>
</dbReference>
<keyword evidence="2" id="KW-1133">Transmembrane helix</keyword>
<feature type="domain" description="HSac2" evidence="4">
    <location>
        <begin position="678"/>
        <end position="833"/>
    </location>
</feature>
<dbReference type="AlphaFoldDB" id="A0A9W8G4H2"/>
<evidence type="ECO:0000313" key="5">
    <source>
        <dbReference type="EMBL" id="KAJ2673636.1"/>
    </source>
</evidence>
<feature type="compositionally biased region" description="Polar residues" evidence="1">
    <location>
        <begin position="192"/>
        <end position="202"/>
    </location>
</feature>
<evidence type="ECO:0000256" key="2">
    <source>
        <dbReference type="SAM" id="Phobius"/>
    </source>
</evidence>
<protein>
    <recommendedName>
        <fullName evidence="7">SAC domain-containing protein</fullName>
    </recommendedName>
</protein>
<dbReference type="PROSITE" id="PS51791">
    <property type="entry name" value="HSAC2"/>
    <property type="match status" value="1"/>
</dbReference>
<dbReference type="OrthoDB" id="405996at2759"/>
<feature type="compositionally biased region" description="Low complexity" evidence="1">
    <location>
        <begin position="904"/>
        <end position="924"/>
    </location>
</feature>